<name>A0A6C0HLS1_9ZZZZ</name>
<keyword evidence="1" id="KW-1133">Transmembrane helix</keyword>
<protein>
    <submittedName>
        <fullName evidence="2">Uncharacterized protein</fullName>
    </submittedName>
</protein>
<proteinExistence type="predicted"/>
<evidence type="ECO:0000313" key="2">
    <source>
        <dbReference type="EMBL" id="QHT80893.1"/>
    </source>
</evidence>
<keyword evidence="1" id="KW-0812">Transmembrane</keyword>
<dbReference type="EMBL" id="MN739976">
    <property type="protein sequence ID" value="QHT80893.1"/>
    <property type="molecule type" value="Genomic_DNA"/>
</dbReference>
<dbReference type="AlphaFoldDB" id="A0A6C0HLS1"/>
<organism evidence="2">
    <name type="scientific">viral metagenome</name>
    <dbReference type="NCBI Taxonomy" id="1070528"/>
    <lineage>
        <taxon>unclassified sequences</taxon>
        <taxon>metagenomes</taxon>
        <taxon>organismal metagenomes</taxon>
    </lineage>
</organism>
<keyword evidence="1" id="KW-0472">Membrane</keyword>
<feature type="transmembrane region" description="Helical" evidence="1">
    <location>
        <begin position="117"/>
        <end position="137"/>
    </location>
</feature>
<accession>A0A6C0HLS1</accession>
<evidence type="ECO:0000256" key="1">
    <source>
        <dbReference type="SAM" id="Phobius"/>
    </source>
</evidence>
<reference evidence="2" key="1">
    <citation type="journal article" date="2020" name="Nature">
        <title>Giant virus diversity and host interactions through global metagenomics.</title>
        <authorList>
            <person name="Schulz F."/>
            <person name="Roux S."/>
            <person name="Paez-Espino D."/>
            <person name="Jungbluth S."/>
            <person name="Walsh D.A."/>
            <person name="Denef V.J."/>
            <person name="McMahon K.D."/>
            <person name="Konstantinidis K.T."/>
            <person name="Eloe-Fadrosh E.A."/>
            <person name="Kyrpides N.C."/>
            <person name="Woyke T."/>
        </authorList>
    </citation>
    <scope>NUCLEOTIDE SEQUENCE</scope>
    <source>
        <strain evidence="2">GVMAG-M-3300023184-135</strain>
    </source>
</reference>
<sequence length="165" mass="18149">MSTIDDTMAQYKRARAGYIALLKTVYAETDPAKRNASIAQVSVQNEKLVGIAQTLLSQWDALNRTPATNQSLSELKDDLVRYRQDIETMKGLKDETTRLNMMYANITGDVSANRTTYYAYIIIVFVLLILMFVLFALRSVLGGVASTVETAVSTVLEPSSPSAGV</sequence>